<protein>
    <submittedName>
        <fullName evidence="1">SusC/RagA family TonB-linked outer membrane protein</fullName>
    </submittedName>
</protein>
<dbReference type="AlphaFoldDB" id="A0A6I0JG47"/>
<dbReference type="Proteomes" id="UP000434462">
    <property type="component" value="Unassembled WGS sequence"/>
</dbReference>
<proteinExistence type="predicted"/>
<evidence type="ECO:0000313" key="2">
    <source>
        <dbReference type="Proteomes" id="UP000434462"/>
    </source>
</evidence>
<evidence type="ECO:0000313" key="1">
    <source>
        <dbReference type="EMBL" id="KAB4116003.1"/>
    </source>
</evidence>
<dbReference type="EMBL" id="WCUR01000035">
    <property type="protein sequence ID" value="KAB4116003.1"/>
    <property type="molecule type" value="Genomic_DNA"/>
</dbReference>
<sequence length="249" mass="28031">AVKWTSGINYSYGKTKLTKLSNDIYKASYLDLYLKPGTGSSEYFFRVQEGGEIGQFYGYEYAGVDENGNMLILNDKDEQIPISQADAKYKRYIGNGAPKHFLSWSNNLTWRNFDLSVFFRGTFGFDVFNMRKYGMGLQGCGTDNVLRSAYLEDKNIRTGGGVISSYFLEDGSFIKLENVTLRYNFTPKNRKLLDNMRIYLSAKNLFTLTGYSGNDPSIIDVNGIQPGVDSNSAYPTATQLSLGVTLRFK</sequence>
<gene>
    <name evidence="1" type="ORF">GAQ72_11405</name>
</gene>
<feature type="non-terminal residue" evidence="1">
    <location>
        <position position="1"/>
    </location>
</feature>
<comment type="caution">
    <text evidence="1">The sequence shown here is derived from an EMBL/GenBank/DDBJ whole genome shotgun (WGS) entry which is preliminary data.</text>
</comment>
<reference evidence="1 2" key="1">
    <citation type="journal article" date="2019" name="Nat. Med.">
        <title>A library of human gut bacterial isolates paired with longitudinal multiomics data enables mechanistic microbiome research.</title>
        <authorList>
            <person name="Poyet M."/>
            <person name="Groussin M."/>
            <person name="Gibbons S.M."/>
            <person name="Avila-Pacheco J."/>
            <person name="Jiang X."/>
            <person name="Kearney S.M."/>
            <person name="Perrotta A.R."/>
            <person name="Berdy B."/>
            <person name="Zhao S."/>
            <person name="Lieberman T.D."/>
            <person name="Swanson P.K."/>
            <person name="Smith M."/>
            <person name="Roesemann S."/>
            <person name="Alexander J.E."/>
            <person name="Rich S.A."/>
            <person name="Livny J."/>
            <person name="Vlamakis H."/>
            <person name="Clish C."/>
            <person name="Bullock K."/>
            <person name="Deik A."/>
            <person name="Scott J."/>
            <person name="Pierce K.A."/>
            <person name="Xavier R.J."/>
            <person name="Alm E.J."/>
        </authorList>
    </citation>
    <scope>NUCLEOTIDE SEQUENCE [LARGE SCALE GENOMIC DNA]</scope>
    <source>
        <strain evidence="1 2">BIOML-A38</strain>
    </source>
</reference>
<name>A0A6I0JG47_BACUN</name>
<organism evidence="1 2">
    <name type="scientific">Bacteroides uniformis</name>
    <dbReference type="NCBI Taxonomy" id="820"/>
    <lineage>
        <taxon>Bacteria</taxon>
        <taxon>Pseudomonadati</taxon>
        <taxon>Bacteroidota</taxon>
        <taxon>Bacteroidia</taxon>
        <taxon>Bacteroidales</taxon>
        <taxon>Bacteroidaceae</taxon>
        <taxon>Bacteroides</taxon>
    </lineage>
</organism>
<dbReference type="SUPFAM" id="SSF56935">
    <property type="entry name" value="Porins"/>
    <property type="match status" value="1"/>
</dbReference>
<accession>A0A6I0JG47</accession>